<keyword evidence="3" id="KW-0805">Transcription regulation</keyword>
<evidence type="ECO:0000313" key="11">
    <source>
        <dbReference type="Proteomes" id="UP001189122"/>
    </source>
</evidence>
<evidence type="ECO:0000256" key="7">
    <source>
        <dbReference type="ARBA" id="ARBA00037973"/>
    </source>
</evidence>
<evidence type="ECO:0000256" key="3">
    <source>
        <dbReference type="ARBA" id="ARBA00023015"/>
    </source>
</evidence>
<dbReference type="PANTHER" id="PTHR32467">
    <property type="entry name" value="AP2-LIKE ETHYLENE-RESPONSIVE TRANSCRIPTION FACTOR"/>
    <property type="match status" value="1"/>
</dbReference>
<evidence type="ECO:0000259" key="9">
    <source>
        <dbReference type="PROSITE" id="PS51032"/>
    </source>
</evidence>
<keyword evidence="2" id="KW-0677">Repeat</keyword>
<dbReference type="FunFam" id="3.30.730.10:FF:000002">
    <property type="entry name" value="AP2-like ethylene-responsive transcription factor"/>
    <property type="match status" value="1"/>
</dbReference>
<dbReference type="EMBL" id="CACRZD030000016">
    <property type="protein sequence ID" value="CAA6672577.1"/>
    <property type="molecule type" value="Genomic_DNA"/>
</dbReference>
<evidence type="ECO:0000256" key="5">
    <source>
        <dbReference type="ARBA" id="ARBA00023163"/>
    </source>
</evidence>
<dbReference type="SMART" id="SM00380">
    <property type="entry name" value="AP2"/>
    <property type="match status" value="2"/>
</dbReference>
<keyword evidence="11" id="KW-1185">Reference proteome</keyword>
<evidence type="ECO:0000256" key="6">
    <source>
        <dbReference type="ARBA" id="ARBA00023242"/>
    </source>
</evidence>
<dbReference type="GO" id="GO:0003677">
    <property type="term" value="F:DNA binding"/>
    <property type="evidence" value="ECO:0007669"/>
    <property type="project" value="UniProtKB-KW"/>
</dbReference>
<dbReference type="AlphaFoldDB" id="A0A7I8JQW4"/>
<feature type="domain" description="AP2/ERF" evidence="9">
    <location>
        <begin position="216"/>
        <end position="273"/>
    </location>
</feature>
<dbReference type="GO" id="GO:0003700">
    <property type="term" value="F:DNA-binding transcription factor activity"/>
    <property type="evidence" value="ECO:0007669"/>
    <property type="project" value="InterPro"/>
</dbReference>
<sequence length="400" mass="42869">MATAGSPSTEKEDESENSGSVVVVVEDDEAVGGGGGGSSRCRIFGFSFHCAGDMPGAAKHSPEEEPQAPVTHQFFPEPVLAAAAGGVAMKKSRRGPRSRSSQYRGVTFYRRTGRWESHIWDCGKQVYLGNSPANSMGISRSSSPHSSPWMISTTTGGFDTAHAAARAYDRAAIKFRGVDADINFNLEDYEEDLRQQGGVRPRAEATEHGLPRGSSKFRGVTLHKCGKWEARMGQFLGKKYVYLGLFDTEVEAARAYDKAAIKCNGRDAVTNFDLSSYENELSSAVGGEVNDLDLSLGGSGSKSSSSLSEADNGVSGRGRRRRWAALCPDFSASKRKAFDHEHGTGYYYYGEPPPPLNQFILRPFGPSGFPQVGAPPVWGSDQQLQRGLQVAGYGGAGGGI</sequence>
<reference evidence="10 11" key="1">
    <citation type="submission" date="2019-12" db="EMBL/GenBank/DDBJ databases">
        <authorList>
            <person name="Scholz U."/>
            <person name="Mascher M."/>
            <person name="Fiebig A."/>
        </authorList>
    </citation>
    <scope>NUCLEOTIDE SEQUENCE</scope>
</reference>
<dbReference type="PRINTS" id="PR00367">
    <property type="entry name" value="ETHRSPELEMNT"/>
</dbReference>
<dbReference type="InterPro" id="IPR036955">
    <property type="entry name" value="AP2/ERF_dom_sf"/>
</dbReference>
<name>A0A7I8JQW4_SPIIN</name>
<proteinExistence type="inferred from homology"/>
<dbReference type="GO" id="GO:0005634">
    <property type="term" value="C:nucleus"/>
    <property type="evidence" value="ECO:0007669"/>
    <property type="project" value="UniProtKB-SubCell"/>
</dbReference>
<evidence type="ECO:0000256" key="1">
    <source>
        <dbReference type="ARBA" id="ARBA00004123"/>
    </source>
</evidence>
<dbReference type="CDD" id="cd00018">
    <property type="entry name" value="AP2"/>
    <property type="match status" value="1"/>
</dbReference>
<feature type="domain" description="AP2/ERF" evidence="9">
    <location>
        <begin position="102"/>
        <end position="185"/>
    </location>
</feature>
<dbReference type="PROSITE" id="PS51032">
    <property type="entry name" value="AP2_ERF"/>
    <property type="match status" value="2"/>
</dbReference>
<organism evidence="10">
    <name type="scientific">Spirodela intermedia</name>
    <name type="common">Intermediate duckweed</name>
    <dbReference type="NCBI Taxonomy" id="51605"/>
    <lineage>
        <taxon>Eukaryota</taxon>
        <taxon>Viridiplantae</taxon>
        <taxon>Streptophyta</taxon>
        <taxon>Embryophyta</taxon>
        <taxon>Tracheophyta</taxon>
        <taxon>Spermatophyta</taxon>
        <taxon>Magnoliopsida</taxon>
        <taxon>Liliopsida</taxon>
        <taxon>Araceae</taxon>
        <taxon>Lemnoideae</taxon>
        <taxon>Spirodela</taxon>
    </lineage>
</organism>
<accession>A0A7I8JQW4</accession>
<comment type="subcellular location">
    <subcellularLocation>
        <location evidence="1">Nucleus</location>
    </subcellularLocation>
</comment>
<dbReference type="SUPFAM" id="SSF54171">
    <property type="entry name" value="DNA-binding domain"/>
    <property type="match status" value="2"/>
</dbReference>
<evidence type="ECO:0000313" key="10">
    <source>
        <dbReference type="EMBL" id="CAA2633468.1"/>
    </source>
</evidence>
<dbReference type="Gene3D" id="3.30.730.10">
    <property type="entry name" value="AP2/ERF domain"/>
    <property type="match status" value="3"/>
</dbReference>
<keyword evidence="4" id="KW-0238">DNA-binding</keyword>
<evidence type="ECO:0000256" key="8">
    <source>
        <dbReference type="SAM" id="MobiDB-lite"/>
    </source>
</evidence>
<dbReference type="Proteomes" id="UP001189122">
    <property type="component" value="Unassembled WGS sequence"/>
</dbReference>
<evidence type="ECO:0000256" key="4">
    <source>
        <dbReference type="ARBA" id="ARBA00023125"/>
    </source>
</evidence>
<feature type="region of interest" description="Disordered" evidence="8">
    <location>
        <begin position="1"/>
        <end position="21"/>
    </location>
</feature>
<protein>
    <recommendedName>
        <fullName evidence="9">AP2/ERF domain-containing protein</fullName>
    </recommendedName>
</protein>
<dbReference type="InterPro" id="IPR001471">
    <property type="entry name" value="AP2/ERF_dom"/>
</dbReference>
<dbReference type="Pfam" id="PF00847">
    <property type="entry name" value="AP2"/>
    <property type="match status" value="1"/>
</dbReference>
<comment type="similarity">
    <text evidence="7">Belongs to the AP2/ERF transcription factor family. AP2 subfamily.</text>
</comment>
<keyword evidence="6" id="KW-0539">Nucleus</keyword>
<dbReference type="InterPro" id="IPR016177">
    <property type="entry name" value="DNA-bd_dom_sf"/>
</dbReference>
<keyword evidence="5" id="KW-0804">Transcription</keyword>
<dbReference type="PANTHER" id="PTHR32467:SF142">
    <property type="entry name" value="FLORAL HOMEOTIC PROTEIN APETALA 2"/>
    <property type="match status" value="1"/>
</dbReference>
<dbReference type="EMBL" id="LR743603">
    <property type="protein sequence ID" value="CAA2633468.1"/>
    <property type="molecule type" value="Genomic_DNA"/>
</dbReference>
<gene>
    <name evidence="10" type="ORF">SI7747_16018988</name>
</gene>
<evidence type="ECO:0000256" key="2">
    <source>
        <dbReference type="ARBA" id="ARBA00022737"/>
    </source>
</evidence>